<dbReference type="InterPro" id="IPR012676">
    <property type="entry name" value="TGS-like"/>
</dbReference>
<dbReference type="InterPro" id="IPR018163">
    <property type="entry name" value="Thr/Ala-tRNA-synth_IIc_edit"/>
</dbReference>
<keyword evidence="2" id="KW-0436">Ligase</keyword>
<evidence type="ECO:0000259" key="1">
    <source>
        <dbReference type="SMART" id="SM00382"/>
    </source>
</evidence>
<dbReference type="Proteomes" id="UP000070456">
    <property type="component" value="Unassembled WGS sequence"/>
</dbReference>
<dbReference type="CDD" id="cd01667">
    <property type="entry name" value="TGS_ThrRS"/>
    <property type="match status" value="1"/>
</dbReference>
<dbReference type="GO" id="GO:0005524">
    <property type="term" value="F:ATP binding"/>
    <property type="evidence" value="ECO:0007669"/>
    <property type="project" value="InterPro"/>
</dbReference>
<dbReference type="SUPFAM" id="SSF81271">
    <property type="entry name" value="TGS-like"/>
    <property type="match status" value="1"/>
</dbReference>
<dbReference type="PATRIC" id="fig|520762.4.peg.138"/>
<accession>A0A140LEI6</accession>
<dbReference type="GO" id="GO:0016301">
    <property type="term" value="F:kinase activity"/>
    <property type="evidence" value="ECO:0007669"/>
    <property type="project" value="InterPro"/>
</dbReference>
<dbReference type="SUPFAM" id="SSF52540">
    <property type="entry name" value="P-loop containing nucleoside triphosphate hydrolases"/>
    <property type="match status" value="1"/>
</dbReference>
<dbReference type="STRING" id="520762.AN619_01210"/>
<dbReference type="InterPro" id="IPR027417">
    <property type="entry name" value="P-loop_NTPase"/>
</dbReference>
<dbReference type="Pfam" id="PF00485">
    <property type="entry name" value="PRK"/>
    <property type="match status" value="1"/>
</dbReference>
<dbReference type="SMART" id="SM00382">
    <property type="entry name" value="AAA"/>
    <property type="match status" value="1"/>
</dbReference>
<dbReference type="SUPFAM" id="SSF55186">
    <property type="entry name" value="ThrRS/AlaRS common domain"/>
    <property type="match status" value="1"/>
</dbReference>
<evidence type="ECO:0000313" key="2">
    <source>
        <dbReference type="EMBL" id="KXG78961.1"/>
    </source>
</evidence>
<dbReference type="OrthoDB" id="9764644at2"/>
<dbReference type="GO" id="GO:0004829">
    <property type="term" value="F:threonine-tRNA ligase activity"/>
    <property type="evidence" value="ECO:0007669"/>
    <property type="project" value="UniProtKB-EC"/>
</dbReference>
<dbReference type="InterPro" id="IPR003593">
    <property type="entry name" value="AAA+_ATPase"/>
</dbReference>
<keyword evidence="3" id="KW-1185">Reference proteome</keyword>
<dbReference type="EMBL" id="LOEE01000003">
    <property type="protein sequence ID" value="KXG78961.1"/>
    <property type="molecule type" value="Genomic_DNA"/>
</dbReference>
<dbReference type="InterPro" id="IPR006083">
    <property type="entry name" value="PRK/URK"/>
</dbReference>
<organism evidence="2 3">
    <name type="scientific">Thermotalea metallivorans</name>
    <dbReference type="NCBI Taxonomy" id="520762"/>
    <lineage>
        <taxon>Bacteria</taxon>
        <taxon>Bacillati</taxon>
        <taxon>Bacillota</taxon>
        <taxon>Clostridia</taxon>
        <taxon>Peptostreptococcales</taxon>
        <taxon>Thermotaleaceae</taxon>
        <taxon>Thermotalea</taxon>
    </lineage>
</organism>
<dbReference type="Gene3D" id="3.40.50.300">
    <property type="entry name" value="P-loop containing nucleotide triphosphate hydrolases"/>
    <property type="match status" value="1"/>
</dbReference>
<gene>
    <name evidence="2" type="primary">thrS</name>
    <name evidence="2" type="ORF">AN619_01210</name>
</gene>
<protein>
    <submittedName>
        <fullName evidence="2">Threonine--tRNA ligase 1</fullName>
        <ecNumber evidence="2">6.1.1.3</ecNumber>
    </submittedName>
</protein>
<dbReference type="Gene3D" id="3.30.980.10">
    <property type="entry name" value="Threonyl-trna Synthetase, Chain A, domain 2"/>
    <property type="match status" value="1"/>
</dbReference>
<reference evidence="2 3" key="1">
    <citation type="submission" date="2015-12" db="EMBL/GenBank/DDBJ databases">
        <title>Draft genome sequence of the thermoanaerobe Thermotalea metallivorans, an isolate from the runoff channel of the Great Artesian Basin, Australia.</title>
        <authorList>
            <person name="Patel B.K."/>
        </authorList>
    </citation>
    <scope>NUCLEOTIDE SEQUENCE [LARGE SCALE GENOMIC DNA]</scope>
    <source>
        <strain evidence="2 3">B2-1</strain>
    </source>
</reference>
<dbReference type="CDD" id="cd02028">
    <property type="entry name" value="UMPK_like"/>
    <property type="match status" value="1"/>
</dbReference>
<name>A0A140LEI6_9FIRM</name>
<dbReference type="FunFam" id="3.40.50.300:FF:001230">
    <property type="entry name" value="Phosphoribulokinase/uridine kinase family protein"/>
    <property type="match status" value="1"/>
</dbReference>
<dbReference type="InterPro" id="IPR012675">
    <property type="entry name" value="Beta-grasp_dom_sf"/>
</dbReference>
<sequence length="552" mass="63610">MTKKLKITLEGKREMTVDEGTTLADISKEVQADYPAVIVAAKVNNKLRELGYSLHKDANIEFIDLTTTDGVRIYQRSLSFVFIRASMEILSGCKVTVEHSLSKGLYCEIHYKRPIQKEDVHKIETRMREIVEEDVPFIKSSVPIGDAKRIFKELGMEAKTKLLDYRNKPEVNIYSCGWLKDYFYGYMVPSTGYLKLFKLKYYFPGVIIQYPDKSNPNEIPTFVEQSKLAAIFREAEKWGKILNIEYVANLNDTILEKKYPELIRVAEALHEKKVAQIADMILEKKKRIILIAGPSSSGKTTFAQRLAIQLRVNGLRPVSLSTDDYFVNREETPKDENGDYDFESIEAVDVELFNDHLSKLILGECVALPTFNFQKGKREYRGKTLQILEDQPIIIEGIHGLNDRLTTDIPHDKKFKIYISALTQLNVDDHNRIPTTDTRLIRRIVRDSKYRGHSALTTLKLWNSVRRGEEKNIFPFQEEADVMFNSALIYELAVLKKYAEPLLKEISINEKEYSEAKRLLKFLSYFLSIEDEHVIPQTSIIREFIGGSCFAE</sequence>
<dbReference type="Gene3D" id="3.10.20.30">
    <property type="match status" value="1"/>
</dbReference>
<feature type="domain" description="AAA+ ATPase" evidence="1">
    <location>
        <begin position="285"/>
        <end position="446"/>
    </location>
</feature>
<proteinExistence type="predicted"/>
<dbReference type="AlphaFoldDB" id="A0A140LEI6"/>
<evidence type="ECO:0000313" key="3">
    <source>
        <dbReference type="Proteomes" id="UP000070456"/>
    </source>
</evidence>
<dbReference type="EC" id="6.1.1.3" evidence="2"/>
<dbReference type="PANTHER" id="PTHR10285">
    <property type="entry name" value="URIDINE KINASE"/>
    <property type="match status" value="1"/>
</dbReference>
<dbReference type="RefSeq" id="WP_068554029.1">
    <property type="nucleotide sequence ID" value="NZ_LOEE01000003.1"/>
</dbReference>
<comment type="caution">
    <text evidence="2">The sequence shown here is derived from an EMBL/GenBank/DDBJ whole genome shotgun (WGS) entry which is preliminary data.</text>
</comment>